<dbReference type="RefSeq" id="WP_335958783.1">
    <property type="nucleotide sequence ID" value="NZ_JAXBLX010000002.1"/>
</dbReference>
<dbReference type="PROSITE" id="PS51103">
    <property type="entry name" value="PTS_EIIC_TYPE_1"/>
    <property type="match status" value="1"/>
</dbReference>
<evidence type="ECO:0000256" key="5">
    <source>
        <dbReference type="ARBA" id="ARBA00022679"/>
    </source>
</evidence>
<evidence type="ECO:0000256" key="10">
    <source>
        <dbReference type="ARBA" id="ARBA00023136"/>
    </source>
</evidence>
<name>A0ABV6KCN7_9BACI</name>
<feature type="transmembrane region" description="Helical" evidence="12">
    <location>
        <begin position="278"/>
        <end position="296"/>
    </location>
</feature>
<gene>
    <name evidence="15" type="ORF">ACFFHM_11465</name>
</gene>
<evidence type="ECO:0000313" key="16">
    <source>
        <dbReference type="Proteomes" id="UP001589838"/>
    </source>
</evidence>
<comment type="caution">
    <text evidence="15">The sequence shown here is derived from an EMBL/GenBank/DDBJ whole genome shotgun (WGS) entry which is preliminary data.</text>
</comment>
<feature type="transmembrane region" description="Helical" evidence="12">
    <location>
        <begin position="330"/>
        <end position="346"/>
    </location>
</feature>
<dbReference type="InterPro" id="IPR003352">
    <property type="entry name" value="PTS_EIIC"/>
</dbReference>
<evidence type="ECO:0000256" key="7">
    <source>
        <dbReference type="ARBA" id="ARBA00022692"/>
    </source>
</evidence>
<dbReference type="CDD" id="cd00212">
    <property type="entry name" value="PTS_IIB_glc"/>
    <property type="match status" value="1"/>
</dbReference>
<dbReference type="Proteomes" id="UP001589838">
    <property type="component" value="Unassembled WGS sequence"/>
</dbReference>
<feature type="transmembrane region" description="Helical" evidence="12">
    <location>
        <begin position="384"/>
        <end position="406"/>
    </location>
</feature>
<organism evidence="15 16">
    <name type="scientific">Halalkalibacter kiskunsagensis</name>
    <dbReference type="NCBI Taxonomy" id="1548599"/>
    <lineage>
        <taxon>Bacteria</taxon>
        <taxon>Bacillati</taxon>
        <taxon>Bacillota</taxon>
        <taxon>Bacilli</taxon>
        <taxon>Bacillales</taxon>
        <taxon>Bacillaceae</taxon>
        <taxon>Halalkalibacter</taxon>
    </lineage>
</organism>
<keyword evidence="10 12" id="KW-0472">Membrane</keyword>
<keyword evidence="3" id="KW-1003">Cell membrane</keyword>
<dbReference type="InterPro" id="IPR036878">
    <property type="entry name" value="Glu_permease_IIB"/>
</dbReference>
<reference evidence="15 16" key="1">
    <citation type="submission" date="2024-09" db="EMBL/GenBank/DDBJ databases">
        <authorList>
            <person name="Sun Q."/>
            <person name="Mori K."/>
        </authorList>
    </citation>
    <scope>NUCLEOTIDE SEQUENCE [LARGE SCALE GENOMIC DNA]</scope>
    <source>
        <strain evidence="15 16">NCAIM B.02610</strain>
    </source>
</reference>
<evidence type="ECO:0000256" key="2">
    <source>
        <dbReference type="ARBA" id="ARBA00022448"/>
    </source>
</evidence>
<dbReference type="PANTHER" id="PTHR30009:SF24">
    <property type="entry name" value="PTS SYSTEM, IIBC COMPONENT"/>
    <property type="match status" value="1"/>
</dbReference>
<keyword evidence="5" id="KW-0808">Transferase</keyword>
<evidence type="ECO:0000256" key="11">
    <source>
        <dbReference type="PROSITE-ProRule" id="PRU00421"/>
    </source>
</evidence>
<keyword evidence="9 12" id="KW-1133">Transmembrane helix</keyword>
<evidence type="ECO:0000313" key="15">
    <source>
        <dbReference type="EMBL" id="MFC0471082.1"/>
    </source>
</evidence>
<proteinExistence type="predicted"/>
<evidence type="ECO:0000256" key="4">
    <source>
        <dbReference type="ARBA" id="ARBA00022597"/>
    </source>
</evidence>
<sequence>MKDKLLNSMQIFARAVVIPVFYLPIVGIILALSAILTNPIIVENGGFLFNVGKFIGSGLWPILINLGIVFCVGIAMGMAKDKKGDAALVALFSYLVFLGANQHWLDLTGKLVEYQEASDLSGSGQTIILGFQVVDMGVFLGIILGVVVALVHNKFYNKEFSGAFGAYGNTKLVFILLIPILLLLAIVLSYFWPTVAMGISALAGFIDKSESIGVFIYGFLNRFLIPTGLHHLVNTPFLYSDLGGRLIVDGKEYFGAVNIFLAQLTDPSIEVFDSSAKYLQYGMVKIFGLVGAALAFYHTAKPENKTKLKAILIPAVATSVLAGITEPLEFTFLFVAPLLWLIHSVMDGLFETIAVLLGVRTHGVGGLIEFLSYNIPAGISRTRWPIYIAVGLVQLATYYVVFKFLIKKLNLKTPGREDGEVKLFTKKEYKEKMTNKSGEAGDKDSDLAAEIVQGLGGKENIESVENCFSRLRVKVTNASLVDEPILKGTGAAGVIKNGDNIQVVYGPKVNGIRNSVDKYLASLN</sequence>
<keyword evidence="4" id="KW-0762">Sugar transport</keyword>
<feature type="transmembrane region" description="Helical" evidence="12">
    <location>
        <begin position="86"/>
        <end position="105"/>
    </location>
</feature>
<accession>A0ABV6KCN7</accession>
<feature type="domain" description="PTS EIIB type-1" evidence="13">
    <location>
        <begin position="445"/>
        <end position="524"/>
    </location>
</feature>
<dbReference type="Pfam" id="PF02378">
    <property type="entry name" value="PTS_EIIC"/>
    <property type="match status" value="1"/>
</dbReference>
<evidence type="ECO:0000256" key="3">
    <source>
        <dbReference type="ARBA" id="ARBA00022475"/>
    </source>
</evidence>
<feature type="transmembrane region" description="Helical" evidence="12">
    <location>
        <begin position="12"/>
        <end position="37"/>
    </location>
</feature>
<evidence type="ECO:0000256" key="1">
    <source>
        <dbReference type="ARBA" id="ARBA00004651"/>
    </source>
</evidence>
<dbReference type="InterPro" id="IPR018113">
    <property type="entry name" value="PTrfase_EIIB_Cys"/>
</dbReference>
<dbReference type="Gene3D" id="3.30.1360.60">
    <property type="entry name" value="Glucose permease domain IIB"/>
    <property type="match status" value="1"/>
</dbReference>
<evidence type="ECO:0000256" key="9">
    <source>
        <dbReference type="ARBA" id="ARBA00022989"/>
    </source>
</evidence>
<evidence type="ECO:0000259" key="13">
    <source>
        <dbReference type="PROSITE" id="PS51098"/>
    </source>
</evidence>
<evidence type="ECO:0000256" key="6">
    <source>
        <dbReference type="ARBA" id="ARBA00022683"/>
    </source>
</evidence>
<feature type="domain" description="PTS EIIC type-1" evidence="14">
    <location>
        <begin position="3"/>
        <end position="418"/>
    </location>
</feature>
<feature type="transmembrane region" description="Helical" evidence="12">
    <location>
        <begin position="57"/>
        <end position="79"/>
    </location>
</feature>
<dbReference type="InterPro" id="IPR001996">
    <property type="entry name" value="PTS_IIB_1"/>
</dbReference>
<dbReference type="InterPro" id="IPR013013">
    <property type="entry name" value="PTS_EIIC_1"/>
</dbReference>
<comment type="subcellular location">
    <subcellularLocation>
        <location evidence="1">Cell membrane</location>
        <topology evidence="1">Multi-pass membrane protein</topology>
    </subcellularLocation>
</comment>
<evidence type="ECO:0000259" key="14">
    <source>
        <dbReference type="PROSITE" id="PS51103"/>
    </source>
</evidence>
<feature type="active site" description="Phosphocysteine intermediate; for EIIB activity" evidence="11">
    <location>
        <position position="467"/>
    </location>
</feature>
<dbReference type="InterPro" id="IPR050429">
    <property type="entry name" value="PTS_Glucose_EIICBA"/>
</dbReference>
<keyword evidence="7 12" id="KW-0812">Transmembrane</keyword>
<keyword evidence="16" id="KW-1185">Reference proteome</keyword>
<evidence type="ECO:0000256" key="12">
    <source>
        <dbReference type="SAM" id="Phobius"/>
    </source>
</evidence>
<keyword evidence="6" id="KW-0598">Phosphotransferase system</keyword>
<dbReference type="PANTHER" id="PTHR30009">
    <property type="entry name" value="CYTOCHROME C-TYPE SYNTHESIS PROTEIN AND PTS TRANSMEMBRANE COMPONENT"/>
    <property type="match status" value="1"/>
</dbReference>
<dbReference type="PROSITE" id="PS51098">
    <property type="entry name" value="PTS_EIIB_TYPE_1"/>
    <property type="match status" value="1"/>
</dbReference>
<keyword evidence="8" id="KW-0418">Kinase</keyword>
<dbReference type="Pfam" id="PF00367">
    <property type="entry name" value="PTS_EIIB"/>
    <property type="match status" value="1"/>
</dbReference>
<protein>
    <submittedName>
        <fullName evidence="15">PTS transporter subunit EIIC</fullName>
    </submittedName>
</protein>
<dbReference type="NCBIfam" id="TIGR00826">
    <property type="entry name" value="EIIB_glc"/>
    <property type="match status" value="1"/>
</dbReference>
<dbReference type="EMBL" id="JBHLUX010000030">
    <property type="protein sequence ID" value="MFC0471082.1"/>
    <property type="molecule type" value="Genomic_DNA"/>
</dbReference>
<feature type="transmembrane region" description="Helical" evidence="12">
    <location>
        <begin position="172"/>
        <end position="192"/>
    </location>
</feature>
<evidence type="ECO:0000256" key="8">
    <source>
        <dbReference type="ARBA" id="ARBA00022777"/>
    </source>
</evidence>
<feature type="transmembrane region" description="Helical" evidence="12">
    <location>
        <begin position="125"/>
        <end position="151"/>
    </location>
</feature>
<keyword evidence="2" id="KW-0813">Transport</keyword>
<dbReference type="SUPFAM" id="SSF55604">
    <property type="entry name" value="Glucose permease domain IIB"/>
    <property type="match status" value="1"/>
</dbReference>